<feature type="compositionally biased region" description="Basic and acidic residues" evidence="1">
    <location>
        <begin position="49"/>
        <end position="66"/>
    </location>
</feature>
<reference evidence="2 3" key="1">
    <citation type="journal article" date="2015" name="Genome Biol.">
        <title>Comparative genomics of Steinernema reveals deeply conserved gene regulatory networks.</title>
        <authorList>
            <person name="Dillman A.R."/>
            <person name="Macchietto M."/>
            <person name="Porter C.F."/>
            <person name="Rogers A."/>
            <person name="Williams B."/>
            <person name="Antoshechkin I."/>
            <person name="Lee M.M."/>
            <person name="Goodwin Z."/>
            <person name="Lu X."/>
            <person name="Lewis E.E."/>
            <person name="Goodrich-Blair H."/>
            <person name="Stock S.P."/>
            <person name="Adams B.J."/>
            <person name="Sternberg P.W."/>
            <person name="Mortazavi A."/>
        </authorList>
    </citation>
    <scope>NUCLEOTIDE SEQUENCE [LARGE SCALE GENOMIC DNA]</scope>
    <source>
        <strain evidence="2 3">ALL</strain>
    </source>
</reference>
<evidence type="ECO:0000313" key="2">
    <source>
        <dbReference type="EMBL" id="TKR71644.1"/>
    </source>
</evidence>
<evidence type="ECO:0000256" key="1">
    <source>
        <dbReference type="SAM" id="MobiDB-lite"/>
    </source>
</evidence>
<dbReference type="Proteomes" id="UP000298663">
    <property type="component" value="Unassembled WGS sequence"/>
</dbReference>
<evidence type="ECO:0000313" key="3">
    <source>
        <dbReference type="Proteomes" id="UP000298663"/>
    </source>
</evidence>
<feature type="region of interest" description="Disordered" evidence="1">
    <location>
        <begin position="49"/>
        <end position="72"/>
    </location>
</feature>
<reference evidence="2 3" key="2">
    <citation type="journal article" date="2019" name="G3 (Bethesda)">
        <title>Hybrid Assembly of the Genome of the Entomopathogenic Nematode Steinernema carpocapsae Identifies the X-Chromosome.</title>
        <authorList>
            <person name="Serra L."/>
            <person name="Macchietto M."/>
            <person name="Macias-Munoz A."/>
            <person name="McGill C.J."/>
            <person name="Rodriguez I.M."/>
            <person name="Rodriguez B."/>
            <person name="Murad R."/>
            <person name="Mortazavi A."/>
        </authorList>
    </citation>
    <scope>NUCLEOTIDE SEQUENCE [LARGE SCALE GENOMIC DNA]</scope>
    <source>
        <strain evidence="2 3">ALL</strain>
    </source>
</reference>
<keyword evidence="3" id="KW-1185">Reference proteome</keyword>
<accession>A0A4U5MPS6</accession>
<comment type="caution">
    <text evidence="2">The sequence shown here is derived from an EMBL/GenBank/DDBJ whole genome shotgun (WGS) entry which is preliminary data.</text>
</comment>
<protein>
    <submittedName>
        <fullName evidence="2">Uncharacterized protein</fullName>
    </submittedName>
</protein>
<sequence>MNTAINKKLPFRSPSETHKIPWTGMTTGYSSFIVSLPRCCYHQGGDFKSRRGNGERRRSGDGRGSDCSEAASTCDKPFSLLSLRVYEVADKKKRGAELWLGKTSIYGLELINKEYSEIKTAKAKVPKLQIRLKAVFVKCEQGKALLEKFRAKAKCPFMAH</sequence>
<dbReference type="EMBL" id="AZBU02000006">
    <property type="protein sequence ID" value="TKR71644.1"/>
    <property type="molecule type" value="Genomic_DNA"/>
</dbReference>
<organism evidence="2 3">
    <name type="scientific">Steinernema carpocapsae</name>
    <name type="common">Entomopathogenic nematode</name>
    <dbReference type="NCBI Taxonomy" id="34508"/>
    <lineage>
        <taxon>Eukaryota</taxon>
        <taxon>Metazoa</taxon>
        <taxon>Ecdysozoa</taxon>
        <taxon>Nematoda</taxon>
        <taxon>Chromadorea</taxon>
        <taxon>Rhabditida</taxon>
        <taxon>Tylenchina</taxon>
        <taxon>Panagrolaimomorpha</taxon>
        <taxon>Strongyloidoidea</taxon>
        <taxon>Steinernematidae</taxon>
        <taxon>Steinernema</taxon>
    </lineage>
</organism>
<name>A0A4U5MPS6_STECR</name>
<dbReference type="AlphaFoldDB" id="A0A4U5MPS6"/>
<proteinExistence type="predicted"/>
<gene>
    <name evidence="2" type="ORF">L596_019210</name>
</gene>